<dbReference type="EMBL" id="BQNB010016096">
    <property type="protein sequence ID" value="GJT47761.1"/>
    <property type="molecule type" value="Genomic_DNA"/>
</dbReference>
<proteinExistence type="predicted"/>
<comment type="caution">
    <text evidence="1">The sequence shown here is derived from an EMBL/GenBank/DDBJ whole genome shotgun (WGS) entry which is preliminary data.</text>
</comment>
<accession>A0ABQ5EA53</accession>
<reference evidence="1" key="1">
    <citation type="journal article" date="2022" name="Int. J. Mol. Sci.">
        <title>Draft Genome of Tanacetum Coccineum: Genomic Comparison of Closely Related Tanacetum-Family Plants.</title>
        <authorList>
            <person name="Yamashiro T."/>
            <person name="Shiraishi A."/>
            <person name="Nakayama K."/>
            <person name="Satake H."/>
        </authorList>
    </citation>
    <scope>NUCLEOTIDE SEQUENCE</scope>
</reference>
<organism evidence="1 2">
    <name type="scientific">Tanacetum coccineum</name>
    <dbReference type="NCBI Taxonomy" id="301880"/>
    <lineage>
        <taxon>Eukaryota</taxon>
        <taxon>Viridiplantae</taxon>
        <taxon>Streptophyta</taxon>
        <taxon>Embryophyta</taxon>
        <taxon>Tracheophyta</taxon>
        <taxon>Spermatophyta</taxon>
        <taxon>Magnoliopsida</taxon>
        <taxon>eudicotyledons</taxon>
        <taxon>Gunneridae</taxon>
        <taxon>Pentapetalae</taxon>
        <taxon>asterids</taxon>
        <taxon>campanulids</taxon>
        <taxon>Asterales</taxon>
        <taxon>Asteraceae</taxon>
        <taxon>Asteroideae</taxon>
        <taxon>Anthemideae</taxon>
        <taxon>Anthemidinae</taxon>
        <taxon>Tanacetum</taxon>
    </lineage>
</organism>
<protein>
    <submittedName>
        <fullName evidence="1">Uncharacterized protein</fullName>
    </submittedName>
</protein>
<keyword evidence="2" id="KW-1185">Reference proteome</keyword>
<sequence length="126" mass="14243">MSLVIQPIIKTISERLNQKLTLASLSGILRILEDFESITAEQGRLWKQFMSNPSVETSRTTTKEDLDDLFGPMYEEYYEKRTPKVSTNFAASDTIHKDDTPSSTTIIVAKDEAPHIVSSTTYQRPS</sequence>
<gene>
    <name evidence="1" type="ORF">Tco_0973918</name>
</gene>
<evidence type="ECO:0000313" key="2">
    <source>
        <dbReference type="Proteomes" id="UP001151760"/>
    </source>
</evidence>
<reference evidence="1" key="2">
    <citation type="submission" date="2022-01" db="EMBL/GenBank/DDBJ databases">
        <authorList>
            <person name="Yamashiro T."/>
            <person name="Shiraishi A."/>
            <person name="Satake H."/>
            <person name="Nakayama K."/>
        </authorList>
    </citation>
    <scope>NUCLEOTIDE SEQUENCE</scope>
</reference>
<evidence type="ECO:0000313" key="1">
    <source>
        <dbReference type="EMBL" id="GJT47761.1"/>
    </source>
</evidence>
<dbReference type="Proteomes" id="UP001151760">
    <property type="component" value="Unassembled WGS sequence"/>
</dbReference>
<name>A0ABQ5EA53_9ASTR</name>